<dbReference type="InterPro" id="IPR023614">
    <property type="entry name" value="Porin_dom_sf"/>
</dbReference>
<evidence type="ECO:0000256" key="9">
    <source>
        <dbReference type="ARBA" id="ARBA00023136"/>
    </source>
</evidence>
<evidence type="ECO:0000313" key="14">
    <source>
        <dbReference type="Proteomes" id="UP000701702"/>
    </source>
</evidence>
<name>A0ABN7ZFB8_9BURK</name>
<evidence type="ECO:0000256" key="3">
    <source>
        <dbReference type="ARBA" id="ARBA00022448"/>
    </source>
</evidence>
<keyword evidence="7" id="KW-0406">Ion transport</keyword>
<proteinExistence type="predicted"/>
<gene>
    <name evidence="13" type="ORF">LMG23994_05138</name>
</gene>
<dbReference type="InterPro" id="IPR050298">
    <property type="entry name" value="Gram-neg_bact_OMP"/>
</dbReference>
<dbReference type="Gene3D" id="2.40.160.10">
    <property type="entry name" value="Porin"/>
    <property type="match status" value="1"/>
</dbReference>
<dbReference type="PANTHER" id="PTHR34501">
    <property type="entry name" value="PROTEIN YDDL-RELATED"/>
    <property type="match status" value="1"/>
</dbReference>
<comment type="subunit">
    <text evidence="2">Homotrimer.</text>
</comment>
<comment type="caution">
    <text evidence="13">The sequence shown here is derived from an EMBL/GenBank/DDBJ whole genome shotgun (WGS) entry which is preliminary data.</text>
</comment>
<feature type="chain" id="PRO_5047202534" evidence="11">
    <location>
        <begin position="26"/>
        <end position="367"/>
    </location>
</feature>
<evidence type="ECO:0000256" key="6">
    <source>
        <dbReference type="ARBA" id="ARBA00022729"/>
    </source>
</evidence>
<evidence type="ECO:0000256" key="4">
    <source>
        <dbReference type="ARBA" id="ARBA00022452"/>
    </source>
</evidence>
<dbReference type="RefSeq" id="WP_224007606.1">
    <property type="nucleotide sequence ID" value="NZ_CAJZAF010000034.1"/>
</dbReference>
<comment type="subcellular location">
    <subcellularLocation>
        <location evidence="1">Cell outer membrane</location>
        <topology evidence="1">Multi-pass membrane protein</topology>
    </subcellularLocation>
</comment>
<keyword evidence="9" id="KW-0472">Membrane</keyword>
<dbReference type="PANTHER" id="PTHR34501:SF9">
    <property type="entry name" value="MAJOR OUTER MEMBRANE PROTEIN P.IA"/>
    <property type="match status" value="1"/>
</dbReference>
<dbReference type="CDD" id="cd00342">
    <property type="entry name" value="gram_neg_porins"/>
    <property type="match status" value="1"/>
</dbReference>
<dbReference type="PRINTS" id="PR00182">
    <property type="entry name" value="ECOLNEIPORIN"/>
</dbReference>
<feature type="signal peptide" evidence="11">
    <location>
        <begin position="1"/>
        <end position="25"/>
    </location>
</feature>
<evidence type="ECO:0000259" key="12">
    <source>
        <dbReference type="Pfam" id="PF13609"/>
    </source>
</evidence>
<feature type="domain" description="Porin" evidence="12">
    <location>
        <begin position="13"/>
        <end position="335"/>
    </location>
</feature>
<dbReference type="Proteomes" id="UP000701702">
    <property type="component" value="Unassembled WGS sequence"/>
</dbReference>
<accession>A0ABN7ZFB8</accession>
<keyword evidence="6 11" id="KW-0732">Signal</keyword>
<organism evidence="13 14">
    <name type="scientific">Cupriavidus pinatubonensis</name>
    <dbReference type="NCBI Taxonomy" id="248026"/>
    <lineage>
        <taxon>Bacteria</taxon>
        <taxon>Pseudomonadati</taxon>
        <taxon>Pseudomonadota</taxon>
        <taxon>Betaproteobacteria</taxon>
        <taxon>Burkholderiales</taxon>
        <taxon>Burkholderiaceae</taxon>
        <taxon>Cupriavidus</taxon>
    </lineage>
</organism>
<dbReference type="InterPro" id="IPR001702">
    <property type="entry name" value="Porin_Gram-ve"/>
</dbReference>
<dbReference type="EMBL" id="CAJZAF010000034">
    <property type="protein sequence ID" value="CAG9183396.1"/>
    <property type="molecule type" value="Genomic_DNA"/>
</dbReference>
<keyword evidence="4" id="KW-1134">Transmembrane beta strand</keyword>
<keyword evidence="10" id="KW-0998">Cell outer membrane</keyword>
<evidence type="ECO:0000256" key="10">
    <source>
        <dbReference type="ARBA" id="ARBA00023237"/>
    </source>
</evidence>
<keyword evidence="8" id="KW-0626">Porin</keyword>
<keyword evidence="5" id="KW-0812">Transmembrane</keyword>
<evidence type="ECO:0000313" key="13">
    <source>
        <dbReference type="EMBL" id="CAG9183396.1"/>
    </source>
</evidence>
<evidence type="ECO:0000256" key="1">
    <source>
        <dbReference type="ARBA" id="ARBA00004571"/>
    </source>
</evidence>
<dbReference type="SUPFAM" id="SSF56935">
    <property type="entry name" value="Porins"/>
    <property type="match status" value="1"/>
</dbReference>
<evidence type="ECO:0000256" key="2">
    <source>
        <dbReference type="ARBA" id="ARBA00011233"/>
    </source>
</evidence>
<evidence type="ECO:0000256" key="11">
    <source>
        <dbReference type="SAM" id="SignalP"/>
    </source>
</evidence>
<sequence>MPQFASPKKLALATVCSLLSATAFAQTNVILYGVVDAGVEYANHQSGNGSSVVRLSSGNIAGSRWGMRGTEDFGQGLRGVFVLESGYDVDTGKSGQGGRLFGRQAYVGLQGTWGSLLLGRQQSAMYDFIGNFEPMALATKYSVFTQDPIYIQRADNTVKYVGTFGGLAASAFYSFGADSNIAGGSEVPGNPKLGREFGGYVTYATGPFALAIAYDQLNTGTVSVTPDATARRVSTAATYATGPAKFFAGYRWARAYDGGVIPGAAPGAANQGSNLYWLGASWQATPALGLSVAAYYQDFKNTGSDPWLFAANADYAFSKRTRAYLSVGYTKNKGNSNLGFFDAGKSFGNTNPGQNQTGAVIGLRHSF</sequence>
<reference evidence="13 14" key="1">
    <citation type="submission" date="2021-08" db="EMBL/GenBank/DDBJ databases">
        <authorList>
            <person name="Peeters C."/>
        </authorList>
    </citation>
    <scope>NUCLEOTIDE SEQUENCE [LARGE SCALE GENOMIC DNA]</scope>
    <source>
        <strain evidence="13 14">LMG 23994</strain>
    </source>
</reference>
<protein>
    <submittedName>
        <fullName evidence="13">Outer membrane porin protein</fullName>
    </submittedName>
</protein>
<keyword evidence="14" id="KW-1185">Reference proteome</keyword>
<evidence type="ECO:0000256" key="8">
    <source>
        <dbReference type="ARBA" id="ARBA00023114"/>
    </source>
</evidence>
<dbReference type="InterPro" id="IPR033900">
    <property type="entry name" value="Gram_neg_porin_domain"/>
</dbReference>
<dbReference type="Pfam" id="PF13609">
    <property type="entry name" value="Porin_4"/>
    <property type="match status" value="1"/>
</dbReference>
<dbReference type="InterPro" id="IPR002299">
    <property type="entry name" value="Porin_Neis"/>
</dbReference>
<evidence type="ECO:0000256" key="7">
    <source>
        <dbReference type="ARBA" id="ARBA00023065"/>
    </source>
</evidence>
<evidence type="ECO:0000256" key="5">
    <source>
        <dbReference type="ARBA" id="ARBA00022692"/>
    </source>
</evidence>
<dbReference type="PRINTS" id="PR00184">
    <property type="entry name" value="NEISSPPORIN"/>
</dbReference>
<keyword evidence="3" id="KW-0813">Transport</keyword>